<evidence type="ECO:0000256" key="14">
    <source>
        <dbReference type="ARBA" id="ARBA00023228"/>
    </source>
</evidence>
<evidence type="ECO:0000256" key="3">
    <source>
        <dbReference type="ARBA" id="ARBA00004371"/>
    </source>
</evidence>
<dbReference type="GO" id="GO:0005764">
    <property type="term" value="C:lysosome"/>
    <property type="evidence" value="ECO:0007669"/>
    <property type="project" value="UniProtKB-SubCell"/>
</dbReference>
<evidence type="ECO:0000259" key="19">
    <source>
        <dbReference type="Pfam" id="PF00884"/>
    </source>
</evidence>
<dbReference type="Gene3D" id="3.40.720.10">
    <property type="entry name" value="Alkaline Phosphatase, subunit A"/>
    <property type="match status" value="2"/>
</dbReference>
<proteinExistence type="inferred from homology"/>
<evidence type="ECO:0000313" key="20">
    <source>
        <dbReference type="EMBL" id="GFO30087.1"/>
    </source>
</evidence>
<dbReference type="FunFam" id="3.40.720.10:FF:000021">
    <property type="entry name" value="Galactosamine (N-acetyl)-6-sulfatase"/>
    <property type="match status" value="1"/>
</dbReference>
<dbReference type="GO" id="GO:0046872">
    <property type="term" value="F:metal ion binding"/>
    <property type="evidence" value="ECO:0007669"/>
    <property type="project" value="UniProtKB-KW"/>
</dbReference>
<evidence type="ECO:0000256" key="17">
    <source>
        <dbReference type="ARBA" id="ARBA00033059"/>
    </source>
</evidence>
<evidence type="ECO:0000256" key="18">
    <source>
        <dbReference type="SAM" id="SignalP"/>
    </source>
</evidence>
<name>A0AAV4CEU8_9GAST</name>
<sequence>MALFWRVVSLQIIFAIGALGFRDPFNGKTNFVILLMDDMGWGDLGIFGEPNKETPNMDQMAAEGLLFPDFYSANPLCSPSRAALLSGRLPIRNGFYTTNERGRNGYTPQNIVGGIQDNEILLPELLKEHGYRSKVIGKWHLGQQEQYLPHNHGFDEYFGSTNCHFGPYDNKHTPNMPVYKDANMVGRYYEGPYNINKRTGESNLTQIFIKEGIDFIEAQTKKGQPFFLYWAADATHGPVYASKPFLGKSPRGTYGDAVRELDFGVGQILSTLKRLGIANNTLVFFSSDNGAATYAKTGGGSNGPFLCGKETTFEGGMREPTIAWWPGKVSPGKVSKQVGSLMDLFTTFLDIAGIPTPSDRILDGISLKKTLLNNTHVSKQVGNLMDLFTTFLDIAGIPTPSDRILDGISLKKTLLNNTHVDRPIFYYRGDLLMAVRVGMYKAHAWTWANSKEEFDKVPDKQTISISFLMSCQINNLQTTPLELVSENL</sequence>
<comment type="catalytic activity">
    <reaction evidence="1">
        <text>Hydrolysis of the 6-sulfate groups of the N-acetyl-D-galactosamine 6-sulfate units of chondroitin sulfate and of the D-galactose 6-sulfate units of keratan sulfate.</text>
        <dbReference type="EC" id="3.1.6.4"/>
    </reaction>
</comment>
<evidence type="ECO:0000256" key="4">
    <source>
        <dbReference type="ARBA" id="ARBA00008779"/>
    </source>
</evidence>
<evidence type="ECO:0000313" key="21">
    <source>
        <dbReference type="Proteomes" id="UP000735302"/>
    </source>
</evidence>
<evidence type="ECO:0000256" key="15">
    <source>
        <dbReference type="ARBA" id="ARBA00030478"/>
    </source>
</evidence>
<organism evidence="20 21">
    <name type="scientific">Plakobranchus ocellatus</name>
    <dbReference type="NCBI Taxonomy" id="259542"/>
    <lineage>
        <taxon>Eukaryota</taxon>
        <taxon>Metazoa</taxon>
        <taxon>Spiralia</taxon>
        <taxon>Lophotrochozoa</taxon>
        <taxon>Mollusca</taxon>
        <taxon>Gastropoda</taxon>
        <taxon>Heterobranchia</taxon>
        <taxon>Euthyneura</taxon>
        <taxon>Panpulmonata</taxon>
        <taxon>Sacoglossa</taxon>
        <taxon>Placobranchoidea</taxon>
        <taxon>Plakobranchidae</taxon>
        <taxon>Plakobranchus</taxon>
    </lineage>
</organism>
<feature type="domain" description="Sulfatase N-terminal" evidence="19">
    <location>
        <begin position="30"/>
        <end position="354"/>
    </location>
</feature>
<dbReference type="PANTHER" id="PTHR42693:SF47">
    <property type="entry name" value="N-ACETYLGALACTOSAMINE-6-SULFATASE"/>
    <property type="match status" value="1"/>
</dbReference>
<comment type="caution">
    <text evidence="20">The sequence shown here is derived from an EMBL/GenBank/DDBJ whole genome shotgun (WGS) entry which is preliminary data.</text>
</comment>
<comment type="cofactor">
    <cofactor evidence="2">
        <name>Ca(2+)</name>
        <dbReference type="ChEBI" id="CHEBI:29108"/>
    </cofactor>
</comment>
<dbReference type="GO" id="GO:0043890">
    <property type="term" value="F:N-acetylgalactosamine-6-sulfatase activity"/>
    <property type="evidence" value="ECO:0007669"/>
    <property type="project" value="UniProtKB-EC"/>
</dbReference>
<accession>A0AAV4CEU8</accession>
<keyword evidence="12" id="KW-1015">Disulfide bond</keyword>
<keyword evidence="21" id="KW-1185">Reference proteome</keyword>
<dbReference type="GO" id="GO:0004065">
    <property type="term" value="F:arylsulfatase activity"/>
    <property type="evidence" value="ECO:0007669"/>
    <property type="project" value="TreeGrafter"/>
</dbReference>
<comment type="similarity">
    <text evidence="4">Belongs to the sulfatase family.</text>
</comment>
<dbReference type="PANTHER" id="PTHR42693">
    <property type="entry name" value="ARYLSULFATASE FAMILY MEMBER"/>
    <property type="match status" value="1"/>
</dbReference>
<dbReference type="InterPro" id="IPR050738">
    <property type="entry name" value="Sulfatase"/>
</dbReference>
<evidence type="ECO:0000256" key="2">
    <source>
        <dbReference type="ARBA" id="ARBA00001913"/>
    </source>
</evidence>
<dbReference type="InterPro" id="IPR000917">
    <property type="entry name" value="Sulfatase_N"/>
</dbReference>
<comment type="subcellular location">
    <subcellularLocation>
        <location evidence="3">Lysosome</location>
    </subcellularLocation>
</comment>
<evidence type="ECO:0000256" key="7">
    <source>
        <dbReference type="ARBA" id="ARBA00019527"/>
    </source>
</evidence>
<keyword evidence="14" id="KW-0458">Lysosome</keyword>
<dbReference type="EMBL" id="BLXT01006220">
    <property type="protein sequence ID" value="GFO30087.1"/>
    <property type="molecule type" value="Genomic_DNA"/>
</dbReference>
<keyword evidence="9 18" id="KW-0732">Signal</keyword>
<dbReference type="Pfam" id="PF00884">
    <property type="entry name" value="Sulfatase"/>
    <property type="match status" value="1"/>
</dbReference>
<keyword evidence="13" id="KW-0325">Glycoprotein</keyword>
<keyword evidence="8" id="KW-0479">Metal-binding</keyword>
<protein>
    <recommendedName>
        <fullName evidence="7">N-acetylgalactosamine-6-sulfatase</fullName>
        <ecNumber evidence="6">3.1.6.4</ecNumber>
    </recommendedName>
    <alternativeName>
        <fullName evidence="17">Chondroitinsulfatase</fullName>
    </alternativeName>
    <alternativeName>
        <fullName evidence="15">Galactose-6-sulfate sulfatase</fullName>
    </alternativeName>
    <alternativeName>
        <fullName evidence="16">N-acetylgalactosamine-6-sulfate sulfatase</fullName>
    </alternativeName>
</protein>
<gene>
    <name evidence="20" type="ORF">PoB_005659200</name>
</gene>
<dbReference type="InterPro" id="IPR017850">
    <property type="entry name" value="Alkaline_phosphatase_core_sf"/>
</dbReference>
<evidence type="ECO:0000256" key="1">
    <source>
        <dbReference type="ARBA" id="ARBA00000027"/>
    </source>
</evidence>
<dbReference type="PROSITE" id="PS00149">
    <property type="entry name" value="SULFATASE_2"/>
    <property type="match status" value="1"/>
</dbReference>
<dbReference type="EC" id="3.1.6.4" evidence="6"/>
<keyword evidence="10" id="KW-0378">Hydrolase</keyword>
<dbReference type="AlphaFoldDB" id="A0AAV4CEU8"/>
<comment type="subunit">
    <text evidence="5">Homodimer.</text>
</comment>
<evidence type="ECO:0000256" key="6">
    <source>
        <dbReference type="ARBA" id="ARBA00012117"/>
    </source>
</evidence>
<dbReference type="InterPro" id="IPR024607">
    <property type="entry name" value="Sulfatase_CS"/>
</dbReference>
<keyword evidence="11" id="KW-0106">Calcium</keyword>
<feature type="chain" id="PRO_5043528540" description="N-acetylgalactosamine-6-sulfatase" evidence="18">
    <location>
        <begin position="21"/>
        <end position="488"/>
    </location>
</feature>
<dbReference type="SUPFAM" id="SSF53649">
    <property type="entry name" value="Alkaline phosphatase-like"/>
    <property type="match status" value="2"/>
</dbReference>
<evidence type="ECO:0000256" key="5">
    <source>
        <dbReference type="ARBA" id="ARBA00011738"/>
    </source>
</evidence>
<dbReference type="Proteomes" id="UP000735302">
    <property type="component" value="Unassembled WGS sequence"/>
</dbReference>
<evidence type="ECO:0000256" key="13">
    <source>
        <dbReference type="ARBA" id="ARBA00023180"/>
    </source>
</evidence>
<reference evidence="20 21" key="1">
    <citation type="journal article" date="2021" name="Elife">
        <title>Chloroplast acquisition without the gene transfer in kleptoplastic sea slugs, Plakobranchus ocellatus.</title>
        <authorList>
            <person name="Maeda T."/>
            <person name="Takahashi S."/>
            <person name="Yoshida T."/>
            <person name="Shimamura S."/>
            <person name="Takaki Y."/>
            <person name="Nagai Y."/>
            <person name="Toyoda A."/>
            <person name="Suzuki Y."/>
            <person name="Arimoto A."/>
            <person name="Ishii H."/>
            <person name="Satoh N."/>
            <person name="Nishiyama T."/>
            <person name="Hasebe M."/>
            <person name="Maruyama T."/>
            <person name="Minagawa J."/>
            <person name="Obokata J."/>
            <person name="Shigenobu S."/>
        </authorList>
    </citation>
    <scope>NUCLEOTIDE SEQUENCE [LARGE SCALE GENOMIC DNA]</scope>
</reference>
<evidence type="ECO:0000256" key="11">
    <source>
        <dbReference type="ARBA" id="ARBA00022837"/>
    </source>
</evidence>
<evidence type="ECO:0000256" key="16">
    <source>
        <dbReference type="ARBA" id="ARBA00032952"/>
    </source>
</evidence>
<evidence type="ECO:0000256" key="8">
    <source>
        <dbReference type="ARBA" id="ARBA00022723"/>
    </source>
</evidence>
<dbReference type="Gene3D" id="3.30.1120.10">
    <property type="match status" value="1"/>
</dbReference>
<evidence type="ECO:0000256" key="9">
    <source>
        <dbReference type="ARBA" id="ARBA00022729"/>
    </source>
</evidence>
<evidence type="ECO:0000256" key="12">
    <source>
        <dbReference type="ARBA" id="ARBA00023157"/>
    </source>
</evidence>
<evidence type="ECO:0000256" key="10">
    <source>
        <dbReference type="ARBA" id="ARBA00022801"/>
    </source>
</evidence>
<feature type="signal peptide" evidence="18">
    <location>
        <begin position="1"/>
        <end position="20"/>
    </location>
</feature>